<reference evidence="4 5" key="1">
    <citation type="submission" date="2018-08" db="EMBL/GenBank/DDBJ databases">
        <title>A genome reference for cultivated species of the human gut microbiota.</title>
        <authorList>
            <person name="Zou Y."/>
            <person name="Xue W."/>
            <person name="Luo G."/>
        </authorList>
    </citation>
    <scope>NUCLEOTIDE SEQUENCE [LARGE SCALE GENOMIC DNA]</scope>
    <source>
        <strain evidence="4 5">AF24-2</strain>
    </source>
</reference>
<comment type="caution">
    <text evidence="4">The sequence shown here is derived from an EMBL/GenBank/DDBJ whole genome shotgun (WGS) entry which is preliminary data.</text>
</comment>
<dbReference type="InterPro" id="IPR052177">
    <property type="entry name" value="Divisome_Glycosyl_Hydrolase"/>
</dbReference>
<evidence type="ECO:0000256" key="1">
    <source>
        <dbReference type="ARBA" id="ARBA00022729"/>
    </source>
</evidence>
<dbReference type="AlphaFoldDB" id="A0A412GKU2"/>
<dbReference type="Proteomes" id="UP000285864">
    <property type="component" value="Unassembled WGS sequence"/>
</dbReference>
<dbReference type="EMBL" id="QRUU01000036">
    <property type="protein sequence ID" value="RGR95358.1"/>
    <property type="molecule type" value="Genomic_DNA"/>
</dbReference>
<dbReference type="InterPro" id="IPR003790">
    <property type="entry name" value="GHL10"/>
</dbReference>
<feature type="domain" description="DUF4985" evidence="3">
    <location>
        <begin position="334"/>
        <end position="441"/>
    </location>
</feature>
<evidence type="ECO:0000313" key="5">
    <source>
        <dbReference type="Proteomes" id="UP000285864"/>
    </source>
</evidence>
<evidence type="ECO:0000313" key="4">
    <source>
        <dbReference type="EMBL" id="RGR95358.1"/>
    </source>
</evidence>
<gene>
    <name evidence="4" type="ORF">DWY20_09080</name>
</gene>
<accession>A0A412GKU2</accession>
<evidence type="ECO:0000259" key="2">
    <source>
        <dbReference type="Pfam" id="PF02638"/>
    </source>
</evidence>
<protein>
    <submittedName>
        <fullName evidence="4">S-layer protein</fullName>
    </submittedName>
</protein>
<feature type="domain" description="Glycosyl hydrolase-like 10" evidence="2">
    <location>
        <begin position="35"/>
        <end position="315"/>
    </location>
</feature>
<keyword evidence="1" id="KW-0732">Signal</keyword>
<dbReference type="Gene3D" id="3.20.20.80">
    <property type="entry name" value="Glycosidases"/>
    <property type="match status" value="1"/>
</dbReference>
<dbReference type="PANTHER" id="PTHR43405:SF1">
    <property type="entry name" value="GLYCOSYL HYDROLASE DIGH"/>
    <property type="match status" value="1"/>
</dbReference>
<dbReference type="Pfam" id="PF02638">
    <property type="entry name" value="GHL10"/>
    <property type="match status" value="1"/>
</dbReference>
<proteinExistence type="predicted"/>
<keyword evidence="5" id="KW-1185">Reference proteome</keyword>
<name>A0A412GKU2_9BACT</name>
<dbReference type="SUPFAM" id="SSF51445">
    <property type="entry name" value="(Trans)glycosidases"/>
    <property type="match status" value="2"/>
</dbReference>
<dbReference type="Pfam" id="PF16373">
    <property type="entry name" value="DUF4985"/>
    <property type="match status" value="1"/>
</dbReference>
<dbReference type="InterPro" id="IPR032280">
    <property type="entry name" value="DUF4985"/>
</dbReference>
<sequence length="453" mass="51391">MFLLGACKDSNDGIPDWPWEEDTDEPEQQVEVKPRFVWIDAAANFPDYANSKENIERDLTKAKEAGFTDVVVDVRPTMGDVLFQTSIVEQVKKLDYWSDNGYAYFERTATWDYLQAFIDAGHKLGLKVNASINTFVGGNLYPYGLGEQGLLFRDSSKKEWATTLNLEGGLTNAMDMTAANDPDNVYGTKFLNPANDEVQQFVLQLLGDLAKYDIDGIFLDRCRYNDFASDFSAISKQKFEEYIGETVENFPDDIIKPGSVYYPLPSPQPKYMKQWLEFRAKVIHDFIAKARDKVKSVNPDLRFGVYVGAWYSTYYEVGVNWASPKYDTSAEYPNWATAKYKDYGYADMLDFMLLGAYASADEIYGSGEWNMQGFCTNAKKLLMGDVKFAGGPDIDNSTGWTEGGQGDKIPQTIDACINVADGYFVFDMVHIKMYDYWNDFKKGFNDYLSSVQQ</sequence>
<dbReference type="PANTHER" id="PTHR43405">
    <property type="entry name" value="GLYCOSYL HYDROLASE DIGH"/>
    <property type="match status" value="1"/>
</dbReference>
<dbReference type="InterPro" id="IPR017853">
    <property type="entry name" value="GH"/>
</dbReference>
<organism evidence="4 5">
    <name type="scientific">Phocaeicola coprocola</name>
    <dbReference type="NCBI Taxonomy" id="310298"/>
    <lineage>
        <taxon>Bacteria</taxon>
        <taxon>Pseudomonadati</taxon>
        <taxon>Bacteroidota</taxon>
        <taxon>Bacteroidia</taxon>
        <taxon>Bacteroidales</taxon>
        <taxon>Bacteroidaceae</taxon>
        <taxon>Phocaeicola</taxon>
    </lineage>
</organism>
<evidence type="ECO:0000259" key="3">
    <source>
        <dbReference type="Pfam" id="PF16373"/>
    </source>
</evidence>